<keyword evidence="2" id="KW-1185">Reference proteome</keyword>
<evidence type="ECO:0000313" key="1">
    <source>
        <dbReference type="EMBL" id="KAJ6637935.1"/>
    </source>
</evidence>
<reference evidence="1" key="1">
    <citation type="submission" date="2022-07" db="EMBL/GenBank/DDBJ databases">
        <authorList>
            <person name="Trinca V."/>
            <person name="Uliana J.V.C."/>
            <person name="Torres T.T."/>
            <person name="Ward R.J."/>
            <person name="Monesi N."/>
        </authorList>
    </citation>
    <scope>NUCLEOTIDE SEQUENCE</scope>
    <source>
        <strain evidence="1">HSMRA1968</strain>
        <tissue evidence="1">Whole embryos</tissue>
    </source>
</reference>
<dbReference type="AlphaFoldDB" id="A0A9Q0RXL2"/>
<sequence>MEVVKIERTGCKSSYDASILKAIKTVAPE</sequence>
<protein>
    <submittedName>
        <fullName evidence="1">Uncharacterized protein</fullName>
    </submittedName>
</protein>
<name>A0A9Q0RXL2_9DIPT</name>
<dbReference type="Proteomes" id="UP001151699">
    <property type="component" value="Chromosome X"/>
</dbReference>
<accession>A0A9Q0RXL2</accession>
<dbReference type="EMBL" id="WJQU01000003">
    <property type="protein sequence ID" value="KAJ6637935.1"/>
    <property type="molecule type" value="Genomic_DNA"/>
</dbReference>
<organism evidence="1 2">
    <name type="scientific">Pseudolycoriella hygida</name>
    <dbReference type="NCBI Taxonomy" id="35572"/>
    <lineage>
        <taxon>Eukaryota</taxon>
        <taxon>Metazoa</taxon>
        <taxon>Ecdysozoa</taxon>
        <taxon>Arthropoda</taxon>
        <taxon>Hexapoda</taxon>
        <taxon>Insecta</taxon>
        <taxon>Pterygota</taxon>
        <taxon>Neoptera</taxon>
        <taxon>Endopterygota</taxon>
        <taxon>Diptera</taxon>
        <taxon>Nematocera</taxon>
        <taxon>Sciaroidea</taxon>
        <taxon>Sciaridae</taxon>
        <taxon>Pseudolycoriella</taxon>
    </lineage>
</organism>
<proteinExistence type="predicted"/>
<gene>
    <name evidence="1" type="ORF">Bhyg_10666</name>
</gene>
<evidence type="ECO:0000313" key="2">
    <source>
        <dbReference type="Proteomes" id="UP001151699"/>
    </source>
</evidence>
<comment type="caution">
    <text evidence="1">The sequence shown here is derived from an EMBL/GenBank/DDBJ whole genome shotgun (WGS) entry which is preliminary data.</text>
</comment>